<sequence>MTSDISSCPILHTKFFFHSTPHIPHLLVCNTIVCLLHLRMRRQLPEASILRAAIDSAFLSLTTVQTAVPRINR</sequence>
<evidence type="ECO:0000313" key="2">
    <source>
        <dbReference type="EMBL" id="KAK0062951.1"/>
    </source>
</evidence>
<evidence type="ECO:0000313" key="3">
    <source>
        <dbReference type="Proteomes" id="UP001233172"/>
    </source>
</evidence>
<dbReference type="EMBL" id="JASAOG010000023">
    <property type="protein sequence ID" value="KAK0062951.1"/>
    <property type="molecule type" value="Genomic_DNA"/>
</dbReference>
<protein>
    <submittedName>
        <fullName evidence="2">Uncharacterized protein</fullName>
    </submittedName>
</protein>
<gene>
    <name evidence="2" type="ORF">Bpfe_007671</name>
</gene>
<comment type="caution">
    <text evidence="2">The sequence shown here is derived from an EMBL/GenBank/DDBJ whole genome shotgun (WGS) entry which is preliminary data.</text>
</comment>
<keyword evidence="3" id="KW-1185">Reference proteome</keyword>
<proteinExistence type="predicted"/>
<evidence type="ECO:0000256" key="1">
    <source>
        <dbReference type="SAM" id="Phobius"/>
    </source>
</evidence>
<reference evidence="2" key="2">
    <citation type="submission" date="2023-04" db="EMBL/GenBank/DDBJ databases">
        <authorList>
            <person name="Bu L."/>
            <person name="Lu L."/>
            <person name="Laidemitt M.R."/>
            <person name="Zhang S.M."/>
            <person name="Mutuku M."/>
            <person name="Mkoji G."/>
            <person name="Steinauer M."/>
            <person name="Loker E.S."/>
        </authorList>
    </citation>
    <scope>NUCLEOTIDE SEQUENCE</scope>
    <source>
        <strain evidence="2">KasaAsao</strain>
        <tissue evidence="2">Whole Snail</tissue>
    </source>
</reference>
<dbReference type="Proteomes" id="UP001233172">
    <property type="component" value="Unassembled WGS sequence"/>
</dbReference>
<feature type="transmembrane region" description="Helical" evidence="1">
    <location>
        <begin position="22"/>
        <end position="38"/>
    </location>
</feature>
<feature type="non-terminal residue" evidence="2">
    <location>
        <position position="73"/>
    </location>
</feature>
<keyword evidence="1" id="KW-0472">Membrane</keyword>
<keyword evidence="1" id="KW-0812">Transmembrane</keyword>
<organism evidence="2 3">
    <name type="scientific">Biomphalaria pfeifferi</name>
    <name type="common">Bloodfluke planorb</name>
    <name type="synonym">Freshwater snail</name>
    <dbReference type="NCBI Taxonomy" id="112525"/>
    <lineage>
        <taxon>Eukaryota</taxon>
        <taxon>Metazoa</taxon>
        <taxon>Spiralia</taxon>
        <taxon>Lophotrochozoa</taxon>
        <taxon>Mollusca</taxon>
        <taxon>Gastropoda</taxon>
        <taxon>Heterobranchia</taxon>
        <taxon>Euthyneura</taxon>
        <taxon>Panpulmonata</taxon>
        <taxon>Hygrophila</taxon>
        <taxon>Lymnaeoidea</taxon>
        <taxon>Planorbidae</taxon>
        <taxon>Biomphalaria</taxon>
    </lineage>
</organism>
<reference evidence="2" key="1">
    <citation type="journal article" date="2023" name="PLoS Negl. Trop. Dis.">
        <title>A genome sequence for Biomphalaria pfeifferi, the major vector snail for the human-infecting parasite Schistosoma mansoni.</title>
        <authorList>
            <person name="Bu L."/>
            <person name="Lu L."/>
            <person name="Laidemitt M.R."/>
            <person name="Zhang S.M."/>
            <person name="Mutuku M."/>
            <person name="Mkoji G."/>
            <person name="Steinauer M."/>
            <person name="Loker E.S."/>
        </authorList>
    </citation>
    <scope>NUCLEOTIDE SEQUENCE</scope>
    <source>
        <strain evidence="2">KasaAsao</strain>
    </source>
</reference>
<keyword evidence="1" id="KW-1133">Transmembrane helix</keyword>
<name>A0AAD8BY07_BIOPF</name>
<dbReference type="AlphaFoldDB" id="A0AAD8BY07"/>
<accession>A0AAD8BY07</accession>